<protein>
    <submittedName>
        <fullName evidence="2">Uncharacterized protein</fullName>
    </submittedName>
</protein>
<reference evidence="2" key="1">
    <citation type="submission" date="2021-01" db="EMBL/GenBank/DDBJ databases">
        <authorList>
            <person name="Kaushik A."/>
        </authorList>
    </citation>
    <scope>NUCLEOTIDE SEQUENCE</scope>
    <source>
        <strain evidence="2">AG6-10EEA</strain>
    </source>
</reference>
<name>A0A8H2XZ42_9AGAM</name>
<dbReference type="Proteomes" id="UP000663853">
    <property type="component" value="Unassembled WGS sequence"/>
</dbReference>
<organism evidence="2 3">
    <name type="scientific">Rhizoctonia solani</name>
    <dbReference type="NCBI Taxonomy" id="456999"/>
    <lineage>
        <taxon>Eukaryota</taxon>
        <taxon>Fungi</taxon>
        <taxon>Dikarya</taxon>
        <taxon>Basidiomycota</taxon>
        <taxon>Agaricomycotina</taxon>
        <taxon>Agaricomycetes</taxon>
        <taxon>Cantharellales</taxon>
        <taxon>Ceratobasidiaceae</taxon>
        <taxon>Rhizoctonia</taxon>
    </lineage>
</organism>
<evidence type="ECO:0000313" key="2">
    <source>
        <dbReference type="EMBL" id="CAE6436490.1"/>
    </source>
</evidence>
<dbReference type="EMBL" id="CAJMXA010000588">
    <property type="protein sequence ID" value="CAE6436490.1"/>
    <property type="molecule type" value="Genomic_DNA"/>
</dbReference>
<feature type="non-terminal residue" evidence="2">
    <location>
        <position position="269"/>
    </location>
</feature>
<gene>
    <name evidence="2" type="ORF">RDB_LOCUS30805</name>
</gene>
<accession>A0A8H2XZ42</accession>
<evidence type="ECO:0000256" key="1">
    <source>
        <dbReference type="SAM" id="MobiDB-lite"/>
    </source>
</evidence>
<feature type="region of interest" description="Disordered" evidence="1">
    <location>
        <begin position="76"/>
        <end position="130"/>
    </location>
</feature>
<evidence type="ECO:0000313" key="3">
    <source>
        <dbReference type="Proteomes" id="UP000663853"/>
    </source>
</evidence>
<proteinExistence type="predicted"/>
<sequence>HQEKKSKSESEEGKAAPWKDLAKQIIEYEKELTARKCNVCGKSCILIPVPGQPPIHKELTQADIKFWAQLAAKSPEVSLTSPPPQLQLQHSDNHPPRRKTKVPATNDPTPGAGPSNHGGSTQVPPLHPGPAIPPLNAYHPYYPPGPPAPPPMPYGYFGGYAGPYAGYPPAYPGAFGHPPPMGGGSNMPLSEWLSRCDHGQRGENHDNFSGLVGGFTAKNLYSLSDLRGKSEVYFLSIDFPTTPGGPTFRIHPNTAARLVQYVNADLPHF</sequence>
<comment type="caution">
    <text evidence="2">The sequence shown here is derived from an EMBL/GenBank/DDBJ whole genome shotgun (WGS) entry which is preliminary data.</text>
</comment>
<dbReference type="AlphaFoldDB" id="A0A8H2XZ42"/>